<dbReference type="InterPro" id="IPR002937">
    <property type="entry name" value="Amino_oxidase"/>
</dbReference>
<evidence type="ECO:0000313" key="4">
    <source>
        <dbReference type="Proteomes" id="UP000002274"/>
    </source>
</evidence>
<dbReference type="GO" id="GO:0016491">
    <property type="term" value="F:oxidoreductase activity"/>
    <property type="evidence" value="ECO:0007669"/>
    <property type="project" value="InterPro"/>
</dbReference>
<protein>
    <recommendedName>
        <fullName evidence="2">Amine oxidase domain-containing protein</fullName>
    </recommendedName>
</protein>
<evidence type="ECO:0000256" key="1">
    <source>
        <dbReference type="ARBA" id="ARBA00023136"/>
    </source>
</evidence>
<accession>A2C8W9</accession>
<dbReference type="AlphaFoldDB" id="A2C8W9"/>
<name>A2C8W9_PROM3</name>
<keyword evidence="1" id="KW-0472">Membrane</keyword>
<reference evidence="3 4" key="1">
    <citation type="journal article" date="2007" name="PLoS Genet.">
        <title>Patterns and implications of gene gain and loss in the evolution of Prochlorococcus.</title>
        <authorList>
            <person name="Kettler G.C."/>
            <person name="Martiny A.C."/>
            <person name="Huang K."/>
            <person name="Zucker J."/>
            <person name="Coleman M.L."/>
            <person name="Rodrigue S."/>
            <person name="Chen F."/>
            <person name="Lapidus A."/>
            <person name="Ferriera S."/>
            <person name="Johnson J."/>
            <person name="Steglich C."/>
            <person name="Church G.M."/>
            <person name="Richardson P."/>
            <person name="Chisholm S.W."/>
        </authorList>
    </citation>
    <scope>NUCLEOTIDE SEQUENCE [LARGE SCALE GENOMIC DNA]</scope>
    <source>
        <strain evidence="3 4">MIT 9303</strain>
    </source>
</reference>
<evidence type="ECO:0000313" key="3">
    <source>
        <dbReference type="EMBL" id="ABM77929.1"/>
    </source>
</evidence>
<dbReference type="PANTHER" id="PTHR42923:SF17">
    <property type="entry name" value="AMINE OXIDASE DOMAIN-CONTAINING PROTEIN"/>
    <property type="match status" value="1"/>
</dbReference>
<dbReference type="InterPro" id="IPR006311">
    <property type="entry name" value="TAT_signal"/>
</dbReference>
<dbReference type="Gene3D" id="3.50.50.60">
    <property type="entry name" value="FAD/NAD(P)-binding domain"/>
    <property type="match status" value="1"/>
</dbReference>
<dbReference type="Pfam" id="PF13450">
    <property type="entry name" value="NAD_binding_8"/>
    <property type="match status" value="1"/>
</dbReference>
<dbReference type="HOGENOM" id="CLU_004498_8_3_3"/>
<organism evidence="3 4">
    <name type="scientific">Prochlorococcus marinus (strain MIT 9303)</name>
    <dbReference type="NCBI Taxonomy" id="59922"/>
    <lineage>
        <taxon>Bacteria</taxon>
        <taxon>Bacillati</taxon>
        <taxon>Cyanobacteriota</taxon>
        <taxon>Cyanophyceae</taxon>
        <taxon>Synechococcales</taxon>
        <taxon>Prochlorococcaceae</taxon>
        <taxon>Prochlorococcus</taxon>
    </lineage>
</organism>
<feature type="domain" description="Amine oxidase" evidence="2">
    <location>
        <begin position="155"/>
        <end position="615"/>
    </location>
</feature>
<dbReference type="Proteomes" id="UP000002274">
    <property type="component" value="Chromosome"/>
</dbReference>
<dbReference type="SUPFAM" id="SSF54373">
    <property type="entry name" value="FAD-linked reductases, C-terminal domain"/>
    <property type="match status" value="1"/>
</dbReference>
<sequence>MSFVNNSLSRRSFLIGMAAFSGTAPSLLSGFRANAAYRTSEAILPRNFGRGKSVAIVGAGVAGLTAAYKLASAGFKVSVFEADQRYGGRSLTARPTDDHYKDWWFKKYPQARAFPRMYADRYQERVDSPASELQVCEFMDEPWKNSGYQGNPVELFLNAGPGRIPSNHVNLIGLCKEIGVDLEPYIFHSMWNLMQSDLYNGGKPVSIGQVKYSLYGEMAHMMAKVIQEACQLSGDQKSDPRQLANLYELFGGLKRINPNDPCVLMLDEMSSRLGHSDLPGGWKHAGKTKPSLKIKDILNSGFIGDAQENPELSPGSFLFNSFNIDWQPSLMQPIGGMDRIWQQLLVQDVESGALFYKRKVQGRNYKVGDLVFLGTEVSSISERNNRIYLKLSGGEGDYQWRDSWQAFDYCISTMSPSLLHDVLEPDNISSEFLEGLKTFAKTGRWDGEVDGQSFKDPTSNHWTPSIKVGWQSQNRFWEINDKIYGGISWIDDIVGQVWYPSEDLTAHTGVLTGAYNRGGDAAIYSQQNIQQRLNTAIKSLSKLHPGEEDKIYFDKGLSISWQYMPYQSGGWASDTAMETPDLYSQITNFNPNGRFYCAGDTWSFWPGWQEGAVASVYCAISAIAKTIEPNNSKWHRSSCYGKEG</sequence>
<dbReference type="InterPro" id="IPR036188">
    <property type="entry name" value="FAD/NAD-bd_sf"/>
</dbReference>
<gene>
    <name evidence="3" type="ordered locus">P9303_11801</name>
</gene>
<dbReference type="Pfam" id="PF01593">
    <property type="entry name" value="Amino_oxidase"/>
    <property type="match status" value="1"/>
</dbReference>
<dbReference type="PANTHER" id="PTHR42923">
    <property type="entry name" value="PROTOPORPHYRINOGEN OXIDASE"/>
    <property type="match status" value="1"/>
</dbReference>
<dbReference type="Gene3D" id="1.20.1440.240">
    <property type="match status" value="1"/>
</dbReference>
<dbReference type="InterPro" id="IPR050464">
    <property type="entry name" value="Zeta_carotene_desat/Oxidored"/>
</dbReference>
<dbReference type="KEGG" id="pmf:P9303_11801"/>
<dbReference type="EMBL" id="CP000554">
    <property type="protein sequence ID" value="ABM77929.1"/>
    <property type="molecule type" value="Genomic_DNA"/>
</dbReference>
<dbReference type="RefSeq" id="WP_011825828.1">
    <property type="nucleotide sequence ID" value="NC_008820.1"/>
</dbReference>
<dbReference type="BioCyc" id="PMAR59922:G1G80-1033-MONOMER"/>
<dbReference type="Gene3D" id="3.90.660.10">
    <property type="match status" value="1"/>
</dbReference>
<dbReference type="SUPFAM" id="SSF51905">
    <property type="entry name" value="FAD/NAD(P)-binding domain"/>
    <property type="match status" value="1"/>
</dbReference>
<dbReference type="PROSITE" id="PS51318">
    <property type="entry name" value="TAT"/>
    <property type="match status" value="1"/>
</dbReference>
<evidence type="ECO:0000259" key="2">
    <source>
        <dbReference type="Pfam" id="PF01593"/>
    </source>
</evidence>
<dbReference type="STRING" id="59922.P9303_11801"/>
<proteinExistence type="predicted"/>